<name>A0A0F6W5P3_9BACT</name>
<dbReference type="SMART" id="SM00563">
    <property type="entry name" value="PlsC"/>
    <property type="match status" value="1"/>
</dbReference>
<dbReference type="EMBL" id="CP011125">
    <property type="protein sequence ID" value="AKF08080.1"/>
    <property type="molecule type" value="Genomic_DNA"/>
</dbReference>
<dbReference type="Pfam" id="PF01553">
    <property type="entry name" value="Acyltransferase"/>
    <property type="match status" value="1"/>
</dbReference>
<dbReference type="AlphaFoldDB" id="A0A0F6W5P3"/>
<proteinExistence type="predicted"/>
<dbReference type="PANTHER" id="PTHR10434:SF9">
    <property type="entry name" value="PHOSPHOLIPID_GLYCEROL ACYLTRANSFERASE DOMAIN-CONTAINING PROTEIN"/>
    <property type="match status" value="1"/>
</dbReference>
<evidence type="ECO:0000259" key="5">
    <source>
        <dbReference type="SMART" id="SM00563"/>
    </source>
</evidence>
<dbReference type="STRING" id="927083.DB32_005229"/>
<keyword evidence="7" id="KW-1185">Reference proteome</keyword>
<dbReference type="PANTHER" id="PTHR10434">
    <property type="entry name" value="1-ACYL-SN-GLYCEROL-3-PHOSPHATE ACYLTRANSFERASE"/>
    <property type="match status" value="1"/>
</dbReference>
<evidence type="ECO:0000256" key="2">
    <source>
        <dbReference type="ARBA" id="ARBA00022679"/>
    </source>
</evidence>
<feature type="region of interest" description="Disordered" evidence="4">
    <location>
        <begin position="177"/>
        <end position="200"/>
    </location>
</feature>
<organism evidence="6 7">
    <name type="scientific">Sandaracinus amylolyticus</name>
    <dbReference type="NCBI Taxonomy" id="927083"/>
    <lineage>
        <taxon>Bacteria</taxon>
        <taxon>Pseudomonadati</taxon>
        <taxon>Myxococcota</taxon>
        <taxon>Polyangia</taxon>
        <taxon>Polyangiales</taxon>
        <taxon>Sandaracinaceae</taxon>
        <taxon>Sandaracinus</taxon>
    </lineage>
</organism>
<evidence type="ECO:0000256" key="4">
    <source>
        <dbReference type="SAM" id="MobiDB-lite"/>
    </source>
</evidence>
<sequence>MRRRVRNACGRAWLRAFGWEIDGGAPPVEKAVVVAAPHTSNWDLPFTLAIAWSLDLDMKWVGKHTLFELPVWGPFLRSLGGIGVDRRTKNDAVKAIADVVKDSERILLIVPPEGTRGVAKRWKTGFYWIAVEAEVPIVLGFLDFAKKRGGLGELLHPTGDIAHDFELLREFYRDKKGKHPERQGDVSLGEVGVPTPMATA</sequence>
<dbReference type="KEGG" id="samy:DB32_005229"/>
<keyword evidence="3 6" id="KW-0012">Acyltransferase</keyword>
<reference evidence="6 7" key="1">
    <citation type="submission" date="2015-03" db="EMBL/GenBank/DDBJ databases">
        <title>Genome assembly of Sandaracinus amylolyticus DSM 53668.</title>
        <authorList>
            <person name="Sharma G."/>
            <person name="Subramanian S."/>
        </authorList>
    </citation>
    <scope>NUCLEOTIDE SEQUENCE [LARGE SCALE GENOMIC DNA]</scope>
    <source>
        <strain evidence="6 7">DSM 53668</strain>
    </source>
</reference>
<dbReference type="GO" id="GO:0003841">
    <property type="term" value="F:1-acylglycerol-3-phosphate O-acyltransferase activity"/>
    <property type="evidence" value="ECO:0007669"/>
    <property type="project" value="TreeGrafter"/>
</dbReference>
<dbReference type="InterPro" id="IPR002123">
    <property type="entry name" value="Plipid/glycerol_acylTrfase"/>
</dbReference>
<comment type="pathway">
    <text evidence="1">Lipid metabolism.</text>
</comment>
<keyword evidence="2 6" id="KW-0808">Transferase</keyword>
<protein>
    <submittedName>
        <fullName evidence="6">Acyltransferase family protein</fullName>
    </submittedName>
</protein>
<gene>
    <name evidence="6" type="ORF">DB32_005229</name>
</gene>
<evidence type="ECO:0000313" key="6">
    <source>
        <dbReference type="EMBL" id="AKF08080.1"/>
    </source>
</evidence>
<accession>A0A0F6W5P3</accession>
<evidence type="ECO:0000313" key="7">
    <source>
        <dbReference type="Proteomes" id="UP000034883"/>
    </source>
</evidence>
<evidence type="ECO:0000256" key="3">
    <source>
        <dbReference type="ARBA" id="ARBA00023315"/>
    </source>
</evidence>
<dbReference type="SUPFAM" id="SSF69593">
    <property type="entry name" value="Glycerol-3-phosphate (1)-acyltransferase"/>
    <property type="match status" value="1"/>
</dbReference>
<dbReference type="Proteomes" id="UP000034883">
    <property type="component" value="Chromosome"/>
</dbReference>
<evidence type="ECO:0000256" key="1">
    <source>
        <dbReference type="ARBA" id="ARBA00005189"/>
    </source>
</evidence>
<feature type="domain" description="Phospholipid/glycerol acyltransferase" evidence="5">
    <location>
        <begin position="32"/>
        <end position="142"/>
    </location>
</feature>
<dbReference type="GO" id="GO:0006654">
    <property type="term" value="P:phosphatidic acid biosynthetic process"/>
    <property type="evidence" value="ECO:0007669"/>
    <property type="project" value="TreeGrafter"/>
</dbReference>